<dbReference type="PANTHER" id="PTHR16861:SF4">
    <property type="entry name" value="SH3 DOMAIN PROTEIN (AFU_ORTHOLOGUE AFUA_1G13610)"/>
    <property type="match status" value="1"/>
</dbReference>
<keyword evidence="3" id="KW-1185">Reference proteome</keyword>
<keyword evidence="1" id="KW-0812">Transmembrane</keyword>
<reference evidence="2 3" key="1">
    <citation type="submission" date="2024-04" db="EMBL/GenBank/DDBJ databases">
        <title>Tritrichomonas musculus Genome.</title>
        <authorList>
            <person name="Alves-Ferreira E."/>
            <person name="Grigg M."/>
            <person name="Lorenzi H."/>
            <person name="Galac M."/>
        </authorList>
    </citation>
    <scope>NUCLEOTIDE SEQUENCE [LARGE SCALE GENOMIC DNA]</scope>
    <source>
        <strain evidence="2 3">EAF2021</strain>
    </source>
</reference>
<evidence type="ECO:0000313" key="3">
    <source>
        <dbReference type="Proteomes" id="UP001470230"/>
    </source>
</evidence>
<evidence type="ECO:0000313" key="2">
    <source>
        <dbReference type="EMBL" id="KAK8845165.1"/>
    </source>
</evidence>
<dbReference type="EMBL" id="JAPFFF010000031">
    <property type="protein sequence ID" value="KAK8845165.1"/>
    <property type="molecule type" value="Genomic_DNA"/>
</dbReference>
<dbReference type="PANTHER" id="PTHR16861">
    <property type="entry name" value="GLYCOPROTEIN 38"/>
    <property type="match status" value="1"/>
</dbReference>
<comment type="caution">
    <text evidence="2">The sequence shown here is derived from an EMBL/GenBank/DDBJ whole genome shotgun (WGS) entry which is preliminary data.</text>
</comment>
<sequence length="443" mass="50426">MLSIFLPFLVLSKEYKYPKLTCILVGSGFSQKDADDYNRDRKDNKVKRCEYWSSDAFDPQDRMDYDDCIALLSSLIEYKYSDGSNFNNFLSGVSKATEYLYIEGSDMDELDFSHLKSQMKVNLYYSKPSNFKKMDKMQFYKSLKNKISFISTQEINNNKNIEASDNDILPLNGNIKEKVSFLSISGASIKIINDDLNIHSLYLLNSRVSSDSKQIKTNFFLVSKNQYDDNMRNIKYDVDQFSYIPDFRDVKKYEVIYTNKSIDINYTRYSQEQKLASIPYEHMSIFNVISEVTNIVITLEDGVNPENLPGLNISVMEEPSTDSPMSKQLSSNPIEITLNGWENVEENNKPKVTLTYDKEKYSFSPSEGSSLKITPEDSYEYQLQNKPDGSGSKSKGKSNVGMIVGIVVAVVVVIAIVIVVVIIVIRKKKAKQGSASEGENDQK</sequence>
<feature type="transmembrane region" description="Helical" evidence="1">
    <location>
        <begin position="400"/>
        <end position="425"/>
    </location>
</feature>
<proteinExistence type="predicted"/>
<evidence type="ECO:0000256" key="1">
    <source>
        <dbReference type="SAM" id="Phobius"/>
    </source>
</evidence>
<organism evidence="2 3">
    <name type="scientific">Tritrichomonas musculus</name>
    <dbReference type="NCBI Taxonomy" id="1915356"/>
    <lineage>
        <taxon>Eukaryota</taxon>
        <taxon>Metamonada</taxon>
        <taxon>Parabasalia</taxon>
        <taxon>Tritrichomonadida</taxon>
        <taxon>Tritrichomonadidae</taxon>
        <taxon>Tritrichomonas</taxon>
    </lineage>
</organism>
<keyword evidence="1" id="KW-1133">Transmembrane helix</keyword>
<name>A0ABR2HG01_9EUKA</name>
<accession>A0ABR2HG01</accession>
<keyword evidence="1" id="KW-0472">Membrane</keyword>
<gene>
    <name evidence="2" type="ORF">M9Y10_021347</name>
</gene>
<dbReference type="Proteomes" id="UP001470230">
    <property type="component" value="Unassembled WGS sequence"/>
</dbReference>
<protein>
    <submittedName>
        <fullName evidence="2">Uncharacterized protein</fullName>
    </submittedName>
</protein>